<gene>
    <name evidence="1" type="ORF">A6770_36775</name>
</gene>
<organism evidence="1 2">
    <name type="scientific">Nostoc minutum NIES-26</name>
    <dbReference type="NCBI Taxonomy" id="1844469"/>
    <lineage>
        <taxon>Bacteria</taxon>
        <taxon>Bacillati</taxon>
        <taxon>Cyanobacteriota</taxon>
        <taxon>Cyanophyceae</taxon>
        <taxon>Nostocales</taxon>
        <taxon>Nostocaceae</taxon>
        <taxon>Nostoc</taxon>
    </lineage>
</organism>
<keyword evidence="2" id="KW-1185">Reference proteome</keyword>
<name>A0A367RWI6_9NOSO</name>
<dbReference type="Proteomes" id="UP000252107">
    <property type="component" value="Unassembled WGS sequence"/>
</dbReference>
<sequence>MAEVPIIIIEVDEASAFKLSLLENLQREDLNPVEETEGVLHLLSCQLDCITWMPKPESHLSDSATKPCMKR</sequence>
<dbReference type="EMBL" id="LXQD01000032">
    <property type="protein sequence ID" value="RCJ40976.1"/>
    <property type="molecule type" value="Genomic_DNA"/>
</dbReference>
<dbReference type="Gene3D" id="1.10.10.2830">
    <property type="match status" value="1"/>
</dbReference>
<proteinExistence type="predicted"/>
<comment type="caution">
    <text evidence="1">The sequence shown here is derived from an EMBL/GenBank/DDBJ whole genome shotgun (WGS) entry which is preliminary data.</text>
</comment>
<evidence type="ECO:0008006" key="3">
    <source>
        <dbReference type="Google" id="ProtNLM"/>
    </source>
</evidence>
<reference evidence="1" key="1">
    <citation type="submission" date="2016-04" db="EMBL/GenBank/DDBJ databases">
        <authorList>
            <person name="Tabuchi Yagui T.R."/>
        </authorList>
    </citation>
    <scope>NUCLEOTIDE SEQUENCE [LARGE SCALE GENOMIC DNA]</scope>
    <source>
        <strain evidence="1">NIES-26</strain>
    </source>
</reference>
<protein>
    <recommendedName>
        <fullName evidence="3">ParB/Sulfiredoxin domain-containing protein</fullName>
    </recommendedName>
</protein>
<evidence type="ECO:0000313" key="2">
    <source>
        <dbReference type="Proteomes" id="UP000252107"/>
    </source>
</evidence>
<accession>A0A367RWI6</accession>
<dbReference type="SUPFAM" id="SSF109709">
    <property type="entry name" value="KorB DNA-binding domain-like"/>
    <property type="match status" value="1"/>
</dbReference>
<dbReference type="AlphaFoldDB" id="A0A367RWI6"/>
<evidence type="ECO:0000313" key="1">
    <source>
        <dbReference type="EMBL" id="RCJ40976.1"/>
    </source>
</evidence>